<reference evidence="1 2" key="1">
    <citation type="submission" date="2019-11" db="EMBL/GenBank/DDBJ databases">
        <title>Growth characteristics of pneumococcus vary with the chemical composition of the capsule and with environmental conditions.</title>
        <authorList>
            <person name="Tothpal A."/>
            <person name="Desobry K."/>
            <person name="Joshi S."/>
            <person name="Wyllie A.L."/>
            <person name="Weinberger D.M."/>
        </authorList>
    </citation>
    <scope>NUCLEOTIDE SEQUENCE [LARGE SCALE GENOMIC DNA]</scope>
    <source>
        <strain evidence="2">pnumococcus19F</strain>
    </source>
</reference>
<dbReference type="EMBL" id="WNHQ01001885">
    <property type="protein sequence ID" value="MTV75203.1"/>
    <property type="molecule type" value="Genomic_DNA"/>
</dbReference>
<organism evidence="1 2">
    <name type="scientific">Streptococcus pneumoniae</name>
    <dbReference type="NCBI Taxonomy" id="1313"/>
    <lineage>
        <taxon>Bacteria</taxon>
        <taxon>Bacillati</taxon>
        <taxon>Bacillota</taxon>
        <taxon>Bacilli</taxon>
        <taxon>Lactobacillales</taxon>
        <taxon>Streptococcaceae</taxon>
        <taxon>Streptococcus</taxon>
    </lineage>
</organism>
<protein>
    <submittedName>
        <fullName evidence="1">UDP-N-acetylenolpyruvoylglucosamine reductase</fullName>
    </submittedName>
</protein>
<comment type="caution">
    <text evidence="1">The sequence shown here is derived from an EMBL/GenBank/DDBJ whole genome shotgun (WGS) entry which is preliminary data.</text>
</comment>
<gene>
    <name evidence="1" type="ORF">GM540_14775</name>
</gene>
<sequence>MKTFLVKQKFRLGGERFAIKND</sequence>
<name>A0A6G2DF86_STREE</name>
<dbReference type="AlphaFoldDB" id="A0A6G2DF86"/>
<feature type="non-terminal residue" evidence="1">
    <location>
        <position position="22"/>
    </location>
</feature>
<dbReference type="Proteomes" id="UP000483094">
    <property type="component" value="Unassembled WGS sequence"/>
</dbReference>
<evidence type="ECO:0000313" key="1">
    <source>
        <dbReference type="EMBL" id="MTV75203.1"/>
    </source>
</evidence>
<accession>A0A6G2DF86</accession>
<evidence type="ECO:0000313" key="2">
    <source>
        <dbReference type="Proteomes" id="UP000483094"/>
    </source>
</evidence>
<proteinExistence type="predicted"/>